<name>A0A371EZN5_MUCPR</name>
<comment type="caution">
    <text evidence="1">The sequence shown here is derived from an EMBL/GenBank/DDBJ whole genome shotgun (WGS) entry which is preliminary data.</text>
</comment>
<dbReference type="Proteomes" id="UP000257109">
    <property type="component" value="Unassembled WGS sequence"/>
</dbReference>
<reference evidence="1" key="1">
    <citation type="submission" date="2018-05" db="EMBL/GenBank/DDBJ databases">
        <title>Draft genome of Mucuna pruriens seed.</title>
        <authorList>
            <person name="Nnadi N.E."/>
            <person name="Vos R."/>
            <person name="Hasami M.H."/>
            <person name="Devisetty U.K."/>
            <person name="Aguiy J.C."/>
        </authorList>
    </citation>
    <scope>NUCLEOTIDE SEQUENCE [LARGE SCALE GENOMIC DNA]</scope>
    <source>
        <strain evidence="1">JCA_2017</strain>
    </source>
</reference>
<protein>
    <submittedName>
        <fullName evidence="1">Uncharacterized protein</fullName>
    </submittedName>
</protein>
<proteinExistence type="predicted"/>
<sequence>MKAKGTRCYRKAASTKRSHRWIARSWSKKHVINLLVNTYQEEPVDDNKVAQCMEIAEGSITVCLHQQKAKKAWAWGAYTLGGYRGQSPPEPKDPYGLKAVAVQIIDQPKINLEIAKPELITTCHKSTRANQCTNDR</sequence>
<dbReference type="EMBL" id="QJKJ01011320">
    <property type="protein sequence ID" value="RDX71469.1"/>
    <property type="molecule type" value="Genomic_DNA"/>
</dbReference>
<keyword evidence="2" id="KW-1185">Reference proteome</keyword>
<organism evidence="1 2">
    <name type="scientific">Mucuna pruriens</name>
    <name type="common">Velvet bean</name>
    <name type="synonym">Dolichos pruriens</name>
    <dbReference type="NCBI Taxonomy" id="157652"/>
    <lineage>
        <taxon>Eukaryota</taxon>
        <taxon>Viridiplantae</taxon>
        <taxon>Streptophyta</taxon>
        <taxon>Embryophyta</taxon>
        <taxon>Tracheophyta</taxon>
        <taxon>Spermatophyta</taxon>
        <taxon>Magnoliopsida</taxon>
        <taxon>eudicotyledons</taxon>
        <taxon>Gunneridae</taxon>
        <taxon>Pentapetalae</taxon>
        <taxon>rosids</taxon>
        <taxon>fabids</taxon>
        <taxon>Fabales</taxon>
        <taxon>Fabaceae</taxon>
        <taxon>Papilionoideae</taxon>
        <taxon>50 kb inversion clade</taxon>
        <taxon>NPAAA clade</taxon>
        <taxon>indigoferoid/millettioid clade</taxon>
        <taxon>Phaseoleae</taxon>
        <taxon>Mucuna</taxon>
    </lineage>
</organism>
<dbReference type="AlphaFoldDB" id="A0A371EZN5"/>
<feature type="non-terminal residue" evidence="1">
    <location>
        <position position="1"/>
    </location>
</feature>
<evidence type="ECO:0000313" key="1">
    <source>
        <dbReference type="EMBL" id="RDX71469.1"/>
    </source>
</evidence>
<accession>A0A371EZN5</accession>
<evidence type="ECO:0000313" key="2">
    <source>
        <dbReference type="Proteomes" id="UP000257109"/>
    </source>
</evidence>
<gene>
    <name evidence="1" type="ORF">CR513_49181</name>
</gene>